<keyword evidence="2" id="KW-0677">Repeat</keyword>
<name>A0A1S3ZXV8_TOBAC</name>
<evidence type="ECO:0000256" key="5">
    <source>
        <dbReference type="ARBA" id="ARBA00023163"/>
    </source>
</evidence>
<feature type="region of interest" description="Disordered" evidence="7">
    <location>
        <begin position="184"/>
        <end position="235"/>
    </location>
</feature>
<gene>
    <name evidence="11" type="primary">LOC107791613</name>
</gene>
<feature type="domain" description="Myb-like" evidence="8">
    <location>
        <begin position="60"/>
        <end position="111"/>
    </location>
</feature>
<evidence type="ECO:0000256" key="1">
    <source>
        <dbReference type="ARBA" id="ARBA00004123"/>
    </source>
</evidence>
<sequence>MRAVYVSCQQLLFPYGYCYADHVTFTCSSSSSLPSFLFLNPNHLLPFILQQIIYSMDNSTGEKIKGSWSPEEDAMLTKLVDQHGPRNWSLISIGIPRRSGKSCRLRWCNQLSPAVQHRPFTPSEDAIILQAHSVHGNRWATIARLLPGRTDNAIKNHWNSTLRRKRHAPEAAAAAAATMLMGLDESRTGSSSESNSKRQCSRASQEQSSYGLDADDLGRNGPETSLTLSLPGGGLQQSHAVDEKIVKDEVPPPINGDNKVKEEKCRVEIEETCLVTIMQRMIAHEVRCYIDKLRAQGGLEIVPGFESDVPKQP</sequence>
<dbReference type="GO" id="GO:0000981">
    <property type="term" value="F:DNA-binding transcription factor activity, RNA polymerase II-specific"/>
    <property type="evidence" value="ECO:0000318"/>
    <property type="project" value="GO_Central"/>
</dbReference>
<evidence type="ECO:0000313" key="11">
    <source>
        <dbReference type="RefSeq" id="XP_016469183.1"/>
    </source>
</evidence>
<reference evidence="10" key="1">
    <citation type="journal article" date="2014" name="Nat. Commun.">
        <title>The tobacco genome sequence and its comparison with those of tomato and potato.</title>
        <authorList>
            <person name="Sierro N."/>
            <person name="Battey J.N."/>
            <person name="Ouadi S."/>
            <person name="Bakaher N."/>
            <person name="Bovet L."/>
            <person name="Willig A."/>
            <person name="Goepfert S."/>
            <person name="Peitsch M.C."/>
            <person name="Ivanov N.V."/>
        </authorList>
    </citation>
    <scope>NUCLEOTIDE SEQUENCE [LARGE SCALE GENOMIC DNA]</scope>
</reference>
<feature type="compositionally biased region" description="Polar residues" evidence="7">
    <location>
        <begin position="197"/>
        <end position="210"/>
    </location>
</feature>
<dbReference type="PANTHER" id="PTHR45614:SF82">
    <property type="entry name" value="OS01G0977300 PROTEIN"/>
    <property type="match status" value="1"/>
</dbReference>
<dbReference type="SMR" id="A0A1S3ZXV8"/>
<dbReference type="InterPro" id="IPR017930">
    <property type="entry name" value="Myb_dom"/>
</dbReference>
<dbReference type="STRING" id="4097.A0A1S3ZXV8"/>
<dbReference type="Pfam" id="PF00249">
    <property type="entry name" value="Myb_DNA-binding"/>
    <property type="match status" value="2"/>
</dbReference>
<dbReference type="KEGG" id="nta:107791613"/>
<evidence type="ECO:0000259" key="8">
    <source>
        <dbReference type="PROSITE" id="PS50090"/>
    </source>
</evidence>
<comment type="subcellular location">
    <subcellularLocation>
        <location evidence="1">Nucleus</location>
    </subcellularLocation>
</comment>
<feature type="domain" description="HTH myb-type" evidence="9">
    <location>
        <begin position="112"/>
        <end position="166"/>
    </location>
</feature>
<evidence type="ECO:0000259" key="9">
    <source>
        <dbReference type="PROSITE" id="PS51294"/>
    </source>
</evidence>
<reference evidence="11" key="2">
    <citation type="submission" date="2025-08" db="UniProtKB">
        <authorList>
            <consortium name="RefSeq"/>
        </authorList>
    </citation>
    <scope>IDENTIFICATION</scope>
    <source>
        <tissue evidence="11">Leaf</tissue>
    </source>
</reference>
<dbReference type="GO" id="GO:0005634">
    <property type="term" value="C:nucleus"/>
    <property type="evidence" value="ECO:0000318"/>
    <property type="project" value="GO_Central"/>
</dbReference>
<dbReference type="PROSITE" id="PS50090">
    <property type="entry name" value="MYB_LIKE"/>
    <property type="match status" value="2"/>
</dbReference>
<dbReference type="SUPFAM" id="SSF46689">
    <property type="entry name" value="Homeodomain-like"/>
    <property type="match status" value="1"/>
</dbReference>
<dbReference type="PaxDb" id="4097-A0A1S3ZXV8"/>
<dbReference type="FunFam" id="1.10.10.60:FF:000060">
    <property type="entry name" value="MYB transcription factor"/>
    <property type="match status" value="1"/>
</dbReference>
<dbReference type="OMA" id="VEIENTC"/>
<dbReference type="InterPro" id="IPR001005">
    <property type="entry name" value="SANT/Myb"/>
</dbReference>
<dbReference type="GO" id="GO:0010597">
    <property type="term" value="P:green leaf volatile biosynthetic process"/>
    <property type="evidence" value="ECO:0007669"/>
    <property type="project" value="UniProtKB-ARBA"/>
</dbReference>
<keyword evidence="4" id="KW-0238">DNA-binding</keyword>
<accession>A0A1S3ZXV8</accession>
<dbReference type="AlphaFoldDB" id="A0A1S3ZXV8"/>
<dbReference type="SMART" id="SM00717">
    <property type="entry name" value="SANT"/>
    <property type="match status" value="2"/>
</dbReference>
<feature type="domain" description="Myb-like" evidence="8">
    <location>
        <begin position="112"/>
        <end position="162"/>
    </location>
</feature>
<evidence type="ECO:0000256" key="2">
    <source>
        <dbReference type="ARBA" id="ARBA00022737"/>
    </source>
</evidence>
<dbReference type="OrthoDB" id="2143914at2759"/>
<evidence type="ECO:0000256" key="4">
    <source>
        <dbReference type="ARBA" id="ARBA00023125"/>
    </source>
</evidence>
<evidence type="ECO:0000256" key="6">
    <source>
        <dbReference type="ARBA" id="ARBA00023242"/>
    </source>
</evidence>
<dbReference type="Proteomes" id="UP000790787">
    <property type="component" value="Chromosome 4"/>
</dbReference>
<keyword evidence="5" id="KW-0804">Transcription</keyword>
<dbReference type="PROSITE" id="PS51294">
    <property type="entry name" value="HTH_MYB"/>
    <property type="match status" value="2"/>
</dbReference>
<dbReference type="GeneID" id="107791613"/>
<protein>
    <submittedName>
        <fullName evidence="11">Transcription factor MYB44-like</fullName>
    </submittedName>
    <submittedName>
        <fullName evidence="11">Uncharacterized protein LOC107791613</fullName>
    </submittedName>
</protein>
<evidence type="ECO:0000313" key="10">
    <source>
        <dbReference type="Proteomes" id="UP000790787"/>
    </source>
</evidence>
<proteinExistence type="predicted"/>
<feature type="domain" description="HTH myb-type" evidence="9">
    <location>
        <begin position="60"/>
        <end position="111"/>
    </location>
</feature>
<dbReference type="InterPro" id="IPR009057">
    <property type="entry name" value="Homeodomain-like_sf"/>
</dbReference>
<organism evidence="10 11">
    <name type="scientific">Nicotiana tabacum</name>
    <name type="common">Common tobacco</name>
    <dbReference type="NCBI Taxonomy" id="4097"/>
    <lineage>
        <taxon>Eukaryota</taxon>
        <taxon>Viridiplantae</taxon>
        <taxon>Streptophyta</taxon>
        <taxon>Embryophyta</taxon>
        <taxon>Tracheophyta</taxon>
        <taxon>Spermatophyta</taxon>
        <taxon>Magnoliopsida</taxon>
        <taxon>eudicotyledons</taxon>
        <taxon>Gunneridae</taxon>
        <taxon>Pentapetalae</taxon>
        <taxon>asterids</taxon>
        <taxon>lamiids</taxon>
        <taxon>Solanales</taxon>
        <taxon>Solanaceae</taxon>
        <taxon>Nicotianoideae</taxon>
        <taxon>Nicotianeae</taxon>
        <taxon>Nicotiana</taxon>
    </lineage>
</organism>
<dbReference type="GO" id="GO:0006355">
    <property type="term" value="P:regulation of DNA-templated transcription"/>
    <property type="evidence" value="ECO:0000318"/>
    <property type="project" value="GO_Central"/>
</dbReference>
<dbReference type="RefSeq" id="XP_016469183.1">
    <property type="nucleotide sequence ID" value="XM_016613697.2"/>
</dbReference>
<evidence type="ECO:0000256" key="3">
    <source>
        <dbReference type="ARBA" id="ARBA00023015"/>
    </source>
</evidence>
<evidence type="ECO:0000256" key="7">
    <source>
        <dbReference type="SAM" id="MobiDB-lite"/>
    </source>
</evidence>
<keyword evidence="6" id="KW-0539">Nucleus</keyword>
<dbReference type="CDD" id="cd00167">
    <property type="entry name" value="SANT"/>
    <property type="match status" value="2"/>
</dbReference>
<dbReference type="GO" id="GO:0000978">
    <property type="term" value="F:RNA polymerase II cis-regulatory region sequence-specific DNA binding"/>
    <property type="evidence" value="ECO:0000318"/>
    <property type="project" value="GO_Central"/>
</dbReference>
<keyword evidence="10" id="KW-1185">Reference proteome</keyword>
<dbReference type="RefSeq" id="XP_016469183.1">
    <property type="nucleotide sequence ID" value="XM_016613697.1"/>
</dbReference>
<dbReference type="Gene3D" id="1.10.10.60">
    <property type="entry name" value="Homeodomain-like"/>
    <property type="match status" value="2"/>
</dbReference>
<dbReference type="PANTHER" id="PTHR45614">
    <property type="entry name" value="MYB PROTEIN-RELATED"/>
    <property type="match status" value="1"/>
</dbReference>
<dbReference type="InterPro" id="IPR050560">
    <property type="entry name" value="MYB_TF"/>
</dbReference>
<keyword evidence="3" id="KW-0805">Transcription regulation</keyword>